<dbReference type="PANTHER" id="PTHR37464:SF1">
    <property type="entry name" value="BLL2463 PROTEIN"/>
    <property type="match status" value="1"/>
</dbReference>
<name>A0AAU0UHX8_9FIRM</name>
<evidence type="ECO:0000313" key="4">
    <source>
        <dbReference type="EMBL" id="WRO20636.1"/>
    </source>
</evidence>
<feature type="domain" description="Aerotolerance regulator N-terminal" evidence="2">
    <location>
        <begin position="1"/>
        <end position="78"/>
    </location>
</feature>
<dbReference type="InterPro" id="IPR002035">
    <property type="entry name" value="VWF_A"/>
</dbReference>
<evidence type="ECO:0000259" key="3">
    <source>
        <dbReference type="Pfam" id="PF13519"/>
    </source>
</evidence>
<evidence type="ECO:0000256" key="1">
    <source>
        <dbReference type="SAM" id="Phobius"/>
    </source>
</evidence>
<dbReference type="SUPFAM" id="SSF53300">
    <property type="entry name" value="vWA-like"/>
    <property type="match status" value="1"/>
</dbReference>
<sequence>MGFLSPASIWFAAIIPIIILMYLLKKRRQTLTVSSTMLWDKLLKDMDANTPWQRLKSNLLLLLQLLAALLLVLVLLRPYLPQVVPLAGDTIVLVDASATMQATDTDTSRFEEAKRRLDDMIARLGQGRLAVIRVGQQPEVVSALSGNQSMLRQTSKKLRPGYGKANFPAAFALAEAMARKSTDPLIVIISDGVNLPTEVKFNFPVSFNHVGERNNDIGIENLSTRYGDNGLVGLIKVKNYSEKSVSADMELAADGNLMDVRSITLGPNESQNVFWQNKGSGTKVLEARLVVKDDFILDNTAAAVVKSRAKSEGVLVTRGNIFLERALTLSPQITLYKTTPEDFRPGEFDFYVFDGWMPKNLPLAPALVVNPPGDQTVFPLEGSVGPAFIESATGSALLEFVQFKDVLLAEARTLHATPNSKLLTAAGSTIAATFTINNSRQAVFAFDLHDTDLALKPGFPILINNLLDWLVPPGAVLTPAVTAGESVSILLNPKAIDATVSGPNGGEWPLRTGLGQTLFTGEYPGLYSLRQTYSGGKEDIAYFSVSIPPLGDNGILPQEVSSDYDGTSGGTQNGAGKYELWRWLAFMLLLVIAAEWWVFTNGY</sequence>
<dbReference type="EMBL" id="CP121694">
    <property type="protein sequence ID" value="WRO20636.1"/>
    <property type="molecule type" value="Genomic_DNA"/>
</dbReference>
<dbReference type="PANTHER" id="PTHR37464">
    <property type="entry name" value="BLL2463 PROTEIN"/>
    <property type="match status" value="1"/>
</dbReference>
<dbReference type="Pfam" id="PF07584">
    <property type="entry name" value="BatA"/>
    <property type="match status" value="1"/>
</dbReference>
<dbReference type="InterPro" id="IPR024163">
    <property type="entry name" value="Aerotolerance_reg_N"/>
</dbReference>
<proteinExistence type="predicted"/>
<accession>A0AAU0UHX8</accession>
<dbReference type="Pfam" id="PF13519">
    <property type="entry name" value="VWA_2"/>
    <property type="match status" value="1"/>
</dbReference>
<feature type="transmembrane region" description="Helical" evidence="1">
    <location>
        <begin position="6"/>
        <end position="24"/>
    </location>
</feature>
<keyword evidence="1" id="KW-0812">Transmembrane</keyword>
<feature type="transmembrane region" description="Helical" evidence="1">
    <location>
        <begin position="59"/>
        <end position="80"/>
    </location>
</feature>
<protein>
    <submittedName>
        <fullName evidence="4">BatA and WFA domain-containing protein</fullName>
    </submittedName>
</protein>
<dbReference type="AlphaFoldDB" id="A0AAU0UHX8"/>
<dbReference type="Gene3D" id="3.40.50.410">
    <property type="entry name" value="von Willebrand factor, type A domain"/>
    <property type="match status" value="1"/>
</dbReference>
<dbReference type="KEGG" id="dbc:MFMK1_000420"/>
<evidence type="ECO:0000313" key="5">
    <source>
        <dbReference type="Proteomes" id="UP001329915"/>
    </source>
</evidence>
<keyword evidence="1" id="KW-0472">Membrane</keyword>
<dbReference type="Proteomes" id="UP001329915">
    <property type="component" value="Chromosome"/>
</dbReference>
<gene>
    <name evidence="4" type="ORF">MFMK1_000420</name>
</gene>
<dbReference type="RefSeq" id="WP_366923524.1">
    <property type="nucleotide sequence ID" value="NZ_CP121694.1"/>
</dbReference>
<keyword evidence="1" id="KW-1133">Transmembrane helix</keyword>
<dbReference type="InterPro" id="IPR036465">
    <property type="entry name" value="vWFA_dom_sf"/>
</dbReference>
<feature type="domain" description="VWFA" evidence="3">
    <location>
        <begin position="90"/>
        <end position="192"/>
    </location>
</feature>
<keyword evidence="5" id="KW-1185">Reference proteome</keyword>
<reference evidence="4 5" key="1">
    <citation type="submission" date="2023-04" db="EMBL/GenBank/DDBJ databases">
        <authorList>
            <person name="Hsu D."/>
        </authorList>
    </citation>
    <scope>NUCLEOTIDE SEQUENCE [LARGE SCALE GENOMIC DNA]</scope>
    <source>
        <strain evidence="4 5">MK1</strain>
    </source>
</reference>
<evidence type="ECO:0000259" key="2">
    <source>
        <dbReference type="Pfam" id="PF07584"/>
    </source>
</evidence>
<organism evidence="4 5">
    <name type="scientific">Metallumcola ferriviriculae</name>
    <dbReference type="NCBI Taxonomy" id="3039180"/>
    <lineage>
        <taxon>Bacteria</taxon>
        <taxon>Bacillati</taxon>
        <taxon>Bacillota</taxon>
        <taxon>Clostridia</taxon>
        <taxon>Neomoorellales</taxon>
        <taxon>Desulfitibacteraceae</taxon>
        <taxon>Metallumcola</taxon>
    </lineage>
</organism>
<feature type="transmembrane region" description="Helical" evidence="1">
    <location>
        <begin position="580"/>
        <end position="599"/>
    </location>
</feature>